<dbReference type="PANTHER" id="PTHR43713">
    <property type="entry name" value="GLUTAMATE-1-SEMIALDEHYDE 2,1-AMINOMUTASE"/>
    <property type="match status" value="1"/>
</dbReference>
<dbReference type="SUPFAM" id="SSF53383">
    <property type="entry name" value="PLP-dependent transferases"/>
    <property type="match status" value="1"/>
</dbReference>
<dbReference type="InterPro" id="IPR015422">
    <property type="entry name" value="PyrdxlP-dep_Trfase_small"/>
</dbReference>
<feature type="non-terminal residue" evidence="3">
    <location>
        <position position="312"/>
    </location>
</feature>
<dbReference type="GO" id="GO:0008483">
    <property type="term" value="F:transaminase activity"/>
    <property type="evidence" value="ECO:0007669"/>
    <property type="project" value="InterPro"/>
</dbReference>
<organism evidence="3">
    <name type="scientific">marine metagenome</name>
    <dbReference type="NCBI Taxonomy" id="408172"/>
    <lineage>
        <taxon>unclassified sequences</taxon>
        <taxon>metagenomes</taxon>
        <taxon>ecological metagenomes</taxon>
    </lineage>
</organism>
<keyword evidence="2" id="KW-0663">Pyridoxal phosphate</keyword>
<dbReference type="Pfam" id="PF00202">
    <property type="entry name" value="Aminotran_3"/>
    <property type="match status" value="1"/>
</dbReference>
<dbReference type="EMBL" id="UINC01127887">
    <property type="protein sequence ID" value="SVD07303.1"/>
    <property type="molecule type" value="Genomic_DNA"/>
</dbReference>
<dbReference type="InterPro" id="IPR015424">
    <property type="entry name" value="PyrdxlP-dep_Trfase"/>
</dbReference>
<evidence type="ECO:0000256" key="1">
    <source>
        <dbReference type="ARBA" id="ARBA00001933"/>
    </source>
</evidence>
<dbReference type="InterPro" id="IPR015421">
    <property type="entry name" value="PyrdxlP-dep_Trfase_major"/>
</dbReference>
<dbReference type="PANTHER" id="PTHR43713:SF3">
    <property type="entry name" value="GLUTAMATE-1-SEMIALDEHYDE 2,1-AMINOMUTASE 1, CHLOROPLASTIC-RELATED"/>
    <property type="match status" value="1"/>
</dbReference>
<evidence type="ECO:0000256" key="2">
    <source>
        <dbReference type="ARBA" id="ARBA00022898"/>
    </source>
</evidence>
<reference evidence="3" key="1">
    <citation type="submission" date="2018-05" db="EMBL/GenBank/DDBJ databases">
        <authorList>
            <person name="Lanie J.A."/>
            <person name="Ng W.-L."/>
            <person name="Kazmierczak K.M."/>
            <person name="Andrzejewski T.M."/>
            <person name="Davidsen T.M."/>
            <person name="Wayne K.J."/>
            <person name="Tettelin H."/>
            <person name="Glass J.I."/>
            <person name="Rusch D."/>
            <person name="Podicherti R."/>
            <person name="Tsui H.-C.T."/>
            <person name="Winkler M.E."/>
        </authorList>
    </citation>
    <scope>NUCLEOTIDE SEQUENCE</scope>
</reference>
<protein>
    <recommendedName>
        <fullName evidence="4">Aminotransferase class III-fold pyridoxal phosphate-dependent enzyme</fullName>
    </recommendedName>
</protein>
<evidence type="ECO:0008006" key="4">
    <source>
        <dbReference type="Google" id="ProtNLM"/>
    </source>
</evidence>
<feature type="non-terminal residue" evidence="3">
    <location>
        <position position="1"/>
    </location>
</feature>
<gene>
    <name evidence="3" type="ORF">METZ01_LOCUS360157</name>
</gene>
<dbReference type="Gene3D" id="3.90.1150.10">
    <property type="entry name" value="Aspartate Aminotransferase, domain 1"/>
    <property type="match status" value="1"/>
</dbReference>
<accession>A0A382SBR3</accession>
<comment type="cofactor">
    <cofactor evidence="1">
        <name>pyridoxal 5'-phosphate</name>
        <dbReference type="ChEBI" id="CHEBI:597326"/>
    </cofactor>
</comment>
<sequence>HTPYAMYVASGAGATIIDVDGNEYQDFCLGDTGTMFGHSPPATSQAVIEQIREGITTMLPTKDAGAVARELARRFGLTHWQFAISATDANHYVVRICRVLTGRPKVLIFDQCYHGSLDETLGHIENGQIARRASYDTNPAVSPSRITRIVEFNDLESLERELAHGDVACVLAEPVMTNCGMVLPEPGFHERLRDLTRQHNVYLVIDETHTFSSGPGGYTAAHGLEPDFITLGKAIAGGVPAAVYGFSSEIAEEIANGFAGERDTAPMGIGGTLAGNALSIRAIRATLENVATEEAFEHMIQGAKRLADGIED</sequence>
<proteinExistence type="predicted"/>
<dbReference type="InterPro" id="IPR005814">
    <property type="entry name" value="Aminotrans_3"/>
</dbReference>
<dbReference type="GO" id="GO:0030170">
    <property type="term" value="F:pyridoxal phosphate binding"/>
    <property type="evidence" value="ECO:0007669"/>
    <property type="project" value="InterPro"/>
</dbReference>
<dbReference type="NCBIfam" id="NF005453">
    <property type="entry name" value="PRK07046.1"/>
    <property type="match status" value="1"/>
</dbReference>
<dbReference type="Gene3D" id="3.40.640.10">
    <property type="entry name" value="Type I PLP-dependent aspartate aminotransferase-like (Major domain)"/>
    <property type="match status" value="1"/>
</dbReference>
<dbReference type="AlphaFoldDB" id="A0A382SBR3"/>
<name>A0A382SBR3_9ZZZZ</name>
<evidence type="ECO:0000313" key="3">
    <source>
        <dbReference type="EMBL" id="SVD07303.1"/>
    </source>
</evidence>